<keyword evidence="3" id="KW-1185">Reference proteome</keyword>
<feature type="non-terminal residue" evidence="2">
    <location>
        <position position="1"/>
    </location>
</feature>
<evidence type="ECO:0000313" key="3">
    <source>
        <dbReference type="Proteomes" id="UP001233999"/>
    </source>
</evidence>
<organism evidence="2 3">
    <name type="scientific">Diploptera punctata</name>
    <name type="common">Pacific beetle cockroach</name>
    <dbReference type="NCBI Taxonomy" id="6984"/>
    <lineage>
        <taxon>Eukaryota</taxon>
        <taxon>Metazoa</taxon>
        <taxon>Ecdysozoa</taxon>
        <taxon>Arthropoda</taxon>
        <taxon>Hexapoda</taxon>
        <taxon>Insecta</taxon>
        <taxon>Pterygota</taxon>
        <taxon>Neoptera</taxon>
        <taxon>Polyneoptera</taxon>
        <taxon>Dictyoptera</taxon>
        <taxon>Blattodea</taxon>
        <taxon>Blaberoidea</taxon>
        <taxon>Blaberidae</taxon>
        <taxon>Diplopterinae</taxon>
        <taxon>Diploptera</taxon>
    </lineage>
</organism>
<keyword evidence="1" id="KW-0472">Membrane</keyword>
<proteinExistence type="predicted"/>
<reference evidence="2" key="2">
    <citation type="submission" date="2023-05" db="EMBL/GenBank/DDBJ databases">
        <authorList>
            <person name="Fouks B."/>
        </authorList>
    </citation>
    <scope>NUCLEOTIDE SEQUENCE</scope>
    <source>
        <strain evidence="2">Stay&amp;Tobe</strain>
        <tissue evidence="2">Testes</tissue>
    </source>
</reference>
<comment type="caution">
    <text evidence="2">The sequence shown here is derived from an EMBL/GenBank/DDBJ whole genome shotgun (WGS) entry which is preliminary data.</text>
</comment>
<keyword evidence="1" id="KW-1133">Transmembrane helix</keyword>
<accession>A0AAD7ZTQ9</accession>
<sequence length="113" mass="13050">KNSYHLSLSSCGSVLSCTLVPSPLYNKQIPSHFNIFFSTFVTTQYSIHSDSRRKFATNYNIGILFIFIDSLSYLLFRNFTTRVALVFIYLSHLNLFSPILKIKFNYFGDVKSL</sequence>
<protein>
    <submittedName>
        <fullName evidence="2">Uncharacterized protein</fullName>
    </submittedName>
</protein>
<dbReference type="EMBL" id="JASPKZ010007153">
    <property type="protein sequence ID" value="KAJ9586488.1"/>
    <property type="molecule type" value="Genomic_DNA"/>
</dbReference>
<name>A0AAD7ZTQ9_DIPPU</name>
<feature type="transmembrane region" description="Helical" evidence="1">
    <location>
        <begin position="59"/>
        <end position="76"/>
    </location>
</feature>
<feature type="non-terminal residue" evidence="2">
    <location>
        <position position="113"/>
    </location>
</feature>
<evidence type="ECO:0000256" key="1">
    <source>
        <dbReference type="SAM" id="Phobius"/>
    </source>
</evidence>
<feature type="transmembrane region" description="Helical" evidence="1">
    <location>
        <begin position="82"/>
        <end position="100"/>
    </location>
</feature>
<dbReference type="Proteomes" id="UP001233999">
    <property type="component" value="Unassembled WGS sequence"/>
</dbReference>
<keyword evidence="1" id="KW-0812">Transmembrane</keyword>
<reference evidence="2" key="1">
    <citation type="journal article" date="2023" name="IScience">
        <title>Live-bearing cockroach genome reveals convergent evolutionary mechanisms linked to viviparity in insects and beyond.</title>
        <authorList>
            <person name="Fouks B."/>
            <person name="Harrison M.C."/>
            <person name="Mikhailova A.A."/>
            <person name="Marchal E."/>
            <person name="English S."/>
            <person name="Carruthers M."/>
            <person name="Jennings E.C."/>
            <person name="Chiamaka E.L."/>
            <person name="Frigard R.A."/>
            <person name="Pippel M."/>
            <person name="Attardo G.M."/>
            <person name="Benoit J.B."/>
            <person name="Bornberg-Bauer E."/>
            <person name="Tobe S.S."/>
        </authorList>
    </citation>
    <scope>NUCLEOTIDE SEQUENCE</scope>
    <source>
        <strain evidence="2">Stay&amp;Tobe</strain>
    </source>
</reference>
<gene>
    <name evidence="2" type="ORF">L9F63_019888</name>
</gene>
<dbReference type="AlphaFoldDB" id="A0AAD7ZTQ9"/>
<evidence type="ECO:0000313" key="2">
    <source>
        <dbReference type="EMBL" id="KAJ9586488.1"/>
    </source>
</evidence>